<feature type="transmembrane region" description="Helical" evidence="1">
    <location>
        <begin position="366"/>
        <end position="387"/>
    </location>
</feature>
<dbReference type="EMBL" id="ML993612">
    <property type="protein sequence ID" value="KAF2162621.1"/>
    <property type="molecule type" value="Genomic_DNA"/>
</dbReference>
<feature type="transmembrane region" description="Helical" evidence="1">
    <location>
        <begin position="578"/>
        <end position="596"/>
    </location>
</feature>
<name>A0A6A6C6D4_ZASCE</name>
<dbReference type="PANTHER" id="PTHR35395">
    <property type="entry name" value="DUF6536 DOMAIN-CONTAINING PROTEIN"/>
    <property type="match status" value="1"/>
</dbReference>
<evidence type="ECO:0000313" key="4">
    <source>
        <dbReference type="Proteomes" id="UP000799537"/>
    </source>
</evidence>
<feature type="transmembrane region" description="Helical" evidence="1">
    <location>
        <begin position="504"/>
        <end position="525"/>
    </location>
</feature>
<keyword evidence="1" id="KW-1133">Transmembrane helix</keyword>
<evidence type="ECO:0000313" key="3">
    <source>
        <dbReference type="EMBL" id="KAF2162621.1"/>
    </source>
</evidence>
<organism evidence="3 4">
    <name type="scientific">Zasmidium cellare ATCC 36951</name>
    <dbReference type="NCBI Taxonomy" id="1080233"/>
    <lineage>
        <taxon>Eukaryota</taxon>
        <taxon>Fungi</taxon>
        <taxon>Dikarya</taxon>
        <taxon>Ascomycota</taxon>
        <taxon>Pezizomycotina</taxon>
        <taxon>Dothideomycetes</taxon>
        <taxon>Dothideomycetidae</taxon>
        <taxon>Mycosphaerellales</taxon>
        <taxon>Mycosphaerellaceae</taxon>
        <taxon>Zasmidium</taxon>
    </lineage>
</organism>
<keyword evidence="1" id="KW-0812">Transmembrane</keyword>
<dbReference type="PANTHER" id="PTHR35395:SF1">
    <property type="entry name" value="DUF6536 DOMAIN-CONTAINING PROTEIN"/>
    <property type="match status" value="1"/>
</dbReference>
<evidence type="ECO:0000259" key="2">
    <source>
        <dbReference type="Pfam" id="PF20163"/>
    </source>
</evidence>
<feature type="transmembrane region" description="Helical" evidence="1">
    <location>
        <begin position="452"/>
        <end position="476"/>
    </location>
</feature>
<dbReference type="InterPro" id="IPR046623">
    <property type="entry name" value="DUF6536"/>
</dbReference>
<feature type="domain" description="DUF6536" evidence="2">
    <location>
        <begin position="45"/>
        <end position="196"/>
    </location>
</feature>
<dbReference type="GeneID" id="54561580"/>
<feature type="transmembrane region" description="Helical" evidence="1">
    <location>
        <begin position="47"/>
        <end position="70"/>
    </location>
</feature>
<keyword evidence="1" id="KW-0472">Membrane</keyword>
<dbReference type="RefSeq" id="XP_033663510.1">
    <property type="nucleotide sequence ID" value="XM_033808308.1"/>
</dbReference>
<feature type="transmembrane region" description="Helical" evidence="1">
    <location>
        <begin position="153"/>
        <end position="173"/>
    </location>
</feature>
<gene>
    <name evidence="3" type="ORF">M409DRAFT_26863</name>
</gene>
<dbReference type="AlphaFoldDB" id="A0A6A6C6D4"/>
<reference evidence="3" key="1">
    <citation type="journal article" date="2020" name="Stud. Mycol.">
        <title>101 Dothideomycetes genomes: a test case for predicting lifestyles and emergence of pathogens.</title>
        <authorList>
            <person name="Haridas S."/>
            <person name="Albert R."/>
            <person name="Binder M."/>
            <person name="Bloem J."/>
            <person name="Labutti K."/>
            <person name="Salamov A."/>
            <person name="Andreopoulos B."/>
            <person name="Baker S."/>
            <person name="Barry K."/>
            <person name="Bills G."/>
            <person name="Bluhm B."/>
            <person name="Cannon C."/>
            <person name="Castanera R."/>
            <person name="Culley D."/>
            <person name="Daum C."/>
            <person name="Ezra D."/>
            <person name="Gonzalez J."/>
            <person name="Henrissat B."/>
            <person name="Kuo A."/>
            <person name="Liang C."/>
            <person name="Lipzen A."/>
            <person name="Lutzoni F."/>
            <person name="Magnuson J."/>
            <person name="Mondo S."/>
            <person name="Nolan M."/>
            <person name="Ohm R."/>
            <person name="Pangilinan J."/>
            <person name="Park H.-J."/>
            <person name="Ramirez L."/>
            <person name="Alfaro M."/>
            <person name="Sun H."/>
            <person name="Tritt A."/>
            <person name="Yoshinaga Y."/>
            <person name="Zwiers L.-H."/>
            <person name="Turgeon B."/>
            <person name="Goodwin S."/>
            <person name="Spatafora J."/>
            <person name="Crous P."/>
            <person name="Grigoriev I."/>
        </authorList>
    </citation>
    <scope>NUCLEOTIDE SEQUENCE</scope>
    <source>
        <strain evidence="3">ATCC 36951</strain>
    </source>
</reference>
<protein>
    <recommendedName>
        <fullName evidence="2">DUF6536 domain-containing protein</fullName>
    </recommendedName>
</protein>
<feature type="transmembrane region" description="Helical" evidence="1">
    <location>
        <begin position="616"/>
        <end position="635"/>
    </location>
</feature>
<dbReference type="Pfam" id="PF20163">
    <property type="entry name" value="DUF6536"/>
    <property type="match status" value="1"/>
</dbReference>
<accession>A0A6A6C6D4</accession>
<dbReference type="Proteomes" id="UP000799537">
    <property type="component" value="Unassembled WGS sequence"/>
</dbReference>
<sequence>MASPPSYEMEPLTTGFEARNALIEKSIEVVEDETTPRRRDPYAKWKTTLGVGAGLATVVLATNVGVLAWARSFDGNGEGSATVFQGSCDIMEKVTIGAELAVNILSSLLLGASNYAAQLLSAPTRKDLDRQHARGKWLDVGVSSVRNLRHLPYWRTAIWVMLVFSTVPLHLLYNSVIFTFRSAVDYQAALATEDFLQDGYWNQTDAQSVLGANVQQIAQLAQHADNLTRLENDECLQAYATSMFETSWRNVLVMAKLKSTNSSLINVYSHSAAATENDLNWVCHGDINNLYAPEYSSCGSDVLHSGAAWTIPRVPGCPQNQDTRFGYPYNLLDGSDDCPNFIDVGVDYCLAESFAPQCTIDVSTRLLVGAIVCNIVKILCMLAVLYARDFRPMLTIGDAITSFIERPDPVTAGKGALEVGAVTSGVWRHFDRHPPMTWTKQRRRWWYAVPRLQLNLTFLICFIPWLTTIVILIKILTPSQKCLFSTFGAIDTNNIVSKTLDGGLIANVVLANTPQLIITFVYIFYNDAFTRMLLNIEYINFATTRKALRVSRPQGQQRSTYWLQLRYRYSIPIMCAKVLLHWLVSRSIFLVRITIYDNEGLRVPTRDINACGFSPLAILLAFCLSTLMIAALVGIGRFRSFEAGMPVASACSVAMSAAVHFPEGQSEDAALLPLMYGVVPGFSRNGARQDEDGWRRQWNPTFPRTEHVSFSSREVKELENGRIYW</sequence>
<dbReference type="OrthoDB" id="3645357at2759"/>
<keyword evidence="4" id="KW-1185">Reference proteome</keyword>
<evidence type="ECO:0000256" key="1">
    <source>
        <dbReference type="SAM" id="Phobius"/>
    </source>
</evidence>
<proteinExistence type="predicted"/>